<evidence type="ECO:0000313" key="8">
    <source>
        <dbReference type="Proteomes" id="UP000008281"/>
    </source>
</evidence>
<dbReference type="EMBL" id="DS268412">
    <property type="protein sequence ID" value="EFP05358.1"/>
    <property type="molecule type" value="Genomic_DNA"/>
</dbReference>
<feature type="transmembrane region" description="Helical" evidence="5">
    <location>
        <begin position="314"/>
        <end position="331"/>
    </location>
</feature>
<name>E3LPT8_CAERE</name>
<keyword evidence="2 5" id="KW-0812">Transmembrane</keyword>
<dbReference type="Pfam" id="PF01740">
    <property type="entry name" value="STAS"/>
    <property type="match status" value="1"/>
</dbReference>
<dbReference type="OMA" id="KWHLLAN"/>
<keyword evidence="4 5" id="KW-0472">Membrane</keyword>
<feature type="transmembrane region" description="Helical" evidence="5">
    <location>
        <begin position="462"/>
        <end position="482"/>
    </location>
</feature>
<feature type="transmembrane region" description="Helical" evidence="5">
    <location>
        <begin position="497"/>
        <end position="524"/>
    </location>
</feature>
<feature type="transmembrane region" description="Helical" evidence="5">
    <location>
        <begin position="194"/>
        <end position="214"/>
    </location>
</feature>
<dbReference type="SUPFAM" id="SSF52091">
    <property type="entry name" value="SpoIIaa-like"/>
    <property type="match status" value="1"/>
</dbReference>
<keyword evidence="8" id="KW-1185">Reference proteome</keyword>
<accession>E3LPT8</accession>
<dbReference type="PANTHER" id="PTHR11814">
    <property type="entry name" value="SULFATE TRANSPORTER"/>
    <property type="match status" value="1"/>
</dbReference>
<evidence type="ECO:0000256" key="3">
    <source>
        <dbReference type="ARBA" id="ARBA00022989"/>
    </source>
</evidence>
<comment type="subcellular location">
    <subcellularLocation>
        <location evidence="1">Membrane</location>
        <topology evidence="1">Multi-pass membrane protein</topology>
    </subcellularLocation>
</comment>
<feature type="transmembrane region" description="Helical" evidence="5">
    <location>
        <begin position="276"/>
        <end position="293"/>
    </location>
</feature>
<dbReference type="InParanoid" id="E3LPT8"/>
<evidence type="ECO:0000259" key="6">
    <source>
        <dbReference type="PROSITE" id="PS50801"/>
    </source>
</evidence>
<dbReference type="InterPro" id="IPR001902">
    <property type="entry name" value="SLC26A/SulP_fam"/>
</dbReference>
<dbReference type="Proteomes" id="UP000008281">
    <property type="component" value="Unassembled WGS sequence"/>
</dbReference>
<dbReference type="InterPro" id="IPR018045">
    <property type="entry name" value="S04_transporter_CS"/>
</dbReference>
<feature type="domain" description="STAS" evidence="6">
    <location>
        <begin position="552"/>
        <end position="710"/>
    </location>
</feature>
<evidence type="ECO:0000313" key="7">
    <source>
        <dbReference type="EMBL" id="EFP05358.1"/>
    </source>
</evidence>
<dbReference type="FunCoup" id="E3LPT8">
    <property type="interactions" value="1429"/>
</dbReference>
<dbReference type="AlphaFoldDB" id="E3LPT8"/>
<dbReference type="GO" id="GO:0008271">
    <property type="term" value="F:secondary active sulfate transmembrane transporter activity"/>
    <property type="evidence" value="ECO:0007669"/>
    <property type="project" value="InterPro"/>
</dbReference>
<dbReference type="CDD" id="cd07042">
    <property type="entry name" value="STAS_SulP_like_sulfate_transporter"/>
    <property type="match status" value="1"/>
</dbReference>
<feature type="transmembrane region" description="Helical" evidence="5">
    <location>
        <begin position="370"/>
        <end position="389"/>
    </location>
</feature>
<evidence type="ECO:0000256" key="2">
    <source>
        <dbReference type="ARBA" id="ARBA00022692"/>
    </source>
</evidence>
<feature type="transmembrane region" description="Helical" evidence="5">
    <location>
        <begin position="74"/>
        <end position="92"/>
    </location>
</feature>
<evidence type="ECO:0000256" key="5">
    <source>
        <dbReference type="SAM" id="Phobius"/>
    </source>
</evidence>
<dbReference type="eggNOG" id="KOG0236">
    <property type="taxonomic scope" value="Eukaryota"/>
</dbReference>
<organism evidence="8">
    <name type="scientific">Caenorhabditis remanei</name>
    <name type="common">Caenorhabditis vulgaris</name>
    <dbReference type="NCBI Taxonomy" id="31234"/>
    <lineage>
        <taxon>Eukaryota</taxon>
        <taxon>Metazoa</taxon>
        <taxon>Ecdysozoa</taxon>
        <taxon>Nematoda</taxon>
        <taxon>Chromadorea</taxon>
        <taxon>Rhabditida</taxon>
        <taxon>Rhabditina</taxon>
        <taxon>Rhabditomorpha</taxon>
        <taxon>Rhabditoidea</taxon>
        <taxon>Rhabditidae</taxon>
        <taxon>Peloderinae</taxon>
        <taxon>Caenorhabditis</taxon>
    </lineage>
</organism>
<dbReference type="InterPro" id="IPR011547">
    <property type="entry name" value="SLC26A/SulP_dom"/>
</dbReference>
<dbReference type="OrthoDB" id="288203at2759"/>
<evidence type="ECO:0000256" key="4">
    <source>
        <dbReference type="ARBA" id="ARBA00023136"/>
    </source>
</evidence>
<feature type="transmembrane region" description="Helical" evidence="5">
    <location>
        <begin position="226"/>
        <end position="244"/>
    </location>
</feature>
<reference evidence="7" key="1">
    <citation type="submission" date="2007-07" db="EMBL/GenBank/DDBJ databases">
        <title>PCAP assembly of the Caenorhabditis remanei genome.</title>
        <authorList>
            <consortium name="The Caenorhabditis remanei Sequencing Consortium"/>
            <person name="Wilson R.K."/>
        </authorList>
    </citation>
    <scope>NUCLEOTIDE SEQUENCE [LARGE SCALE GENOMIC DNA]</scope>
    <source>
        <strain evidence="7">PB4641</strain>
    </source>
</reference>
<protein>
    <submittedName>
        <fullName evidence="7">CRE-SULP-5 protein</fullName>
    </submittedName>
</protein>
<dbReference type="PROSITE" id="PS01130">
    <property type="entry name" value="SLC26A"/>
    <property type="match status" value="1"/>
</dbReference>
<dbReference type="InterPro" id="IPR002645">
    <property type="entry name" value="STAS_dom"/>
</dbReference>
<evidence type="ECO:0000256" key="1">
    <source>
        <dbReference type="ARBA" id="ARBA00004141"/>
    </source>
</evidence>
<dbReference type="STRING" id="31234.E3LPT8"/>
<dbReference type="HOGENOM" id="CLU_003182_9_4_1"/>
<dbReference type="NCBIfam" id="TIGR00815">
    <property type="entry name" value="sulP"/>
    <property type="match status" value="1"/>
</dbReference>
<dbReference type="GO" id="GO:0016324">
    <property type="term" value="C:apical plasma membrane"/>
    <property type="evidence" value="ECO:0007669"/>
    <property type="project" value="EnsemblMetazoa"/>
</dbReference>
<proteinExistence type="predicted"/>
<dbReference type="InterPro" id="IPR036513">
    <property type="entry name" value="STAS_dom_sf"/>
</dbReference>
<feature type="transmembrane region" description="Helical" evidence="5">
    <location>
        <begin position="104"/>
        <end position="124"/>
    </location>
</feature>
<keyword evidence="3 5" id="KW-1133">Transmembrane helix</keyword>
<feature type="transmembrane region" description="Helical" evidence="5">
    <location>
        <begin position="401"/>
        <end position="418"/>
    </location>
</feature>
<dbReference type="Pfam" id="PF00916">
    <property type="entry name" value="Sulfate_transp"/>
    <property type="match status" value="1"/>
</dbReference>
<sequence length="741" mass="83893">MNEPTTPTTPTMIRVEEEEYDLLRSFYVRKRRAPMNQVEFDEKYGYQKRQKGGGKFKKRSTKVASRYYEPFTSISNFKTFIFNLFPILGWLPNYDWKGDLTADVVGGITVGVLQIPQGIAYAILSRQEPIVGLYTSIFPVFIYIFFGTSRHASLGTFAVVALMTGLAVEREAFIPADNLNSTLLPGDETLPSPIEVSCALVLGVGLVQFLMGVFRLQFLTTYLSDQLIAGFTTGSAVHVLVSQFKELFGMRGLVKHSGPGYLVRNVFDIVMNMPNANWMCCAISFATIVLLHCGKEYINPVVKKKLTPKFSVPWELVAVILTTTFCGVINANELYNVKIVNKIPTGYALSFLPELSFPQPSLIPRVLPDAISIAVVVVAVHLSLSKMLAKKYQYDLDAGQELYALSFTAIGGSFFPTFPTSIGLGRTMVGLESGVKTQMATLFSCLFVLSVTLYFGRFLETLPMCVLSAIIVVALKSMLWKLRDLPELWRLSKIDCFIWMVAFFATVLVDVSEGLIIAIFFALFTTILREQYPKWHLLANVKDTDEFRDTQQYQEVIFHKGICIFRFDAPLLFHNVECFKKCLEKAFEEWKKSPEFNVVHEEKSNKDRKFTFEGMHRIAPVIEQPLHPGLHRDPILSRHFVIDCSGFTSIDLMGVSSLKEVFSDLRKKGVQVYFASTKVPVREMFEKCDFFEFVSKENFYPTLRDATGIAKLRQNEFGFIDTTRIPEFDEMSNVTTNLPNH</sequence>
<gene>
    <name evidence="7" type="primary">Cre-sulp-5</name>
    <name evidence="7" type="ORF">CRE_27020</name>
</gene>
<feature type="transmembrane region" description="Helical" evidence="5">
    <location>
        <begin position="130"/>
        <end position="147"/>
    </location>
</feature>
<dbReference type="PROSITE" id="PS50801">
    <property type="entry name" value="STAS"/>
    <property type="match status" value="1"/>
</dbReference>
<feature type="transmembrane region" description="Helical" evidence="5">
    <location>
        <begin position="438"/>
        <end position="455"/>
    </location>
</feature>
<dbReference type="Gene3D" id="3.30.750.24">
    <property type="entry name" value="STAS domain"/>
    <property type="match status" value="1"/>
</dbReference>